<organism evidence="2 3">
    <name type="scientific">Ceratitis capitata</name>
    <name type="common">Mediterranean fruit fly</name>
    <name type="synonym">Tephritis capitata</name>
    <dbReference type="NCBI Taxonomy" id="7213"/>
    <lineage>
        <taxon>Eukaryota</taxon>
        <taxon>Metazoa</taxon>
        <taxon>Ecdysozoa</taxon>
        <taxon>Arthropoda</taxon>
        <taxon>Hexapoda</taxon>
        <taxon>Insecta</taxon>
        <taxon>Pterygota</taxon>
        <taxon>Neoptera</taxon>
        <taxon>Endopterygota</taxon>
        <taxon>Diptera</taxon>
        <taxon>Brachycera</taxon>
        <taxon>Muscomorpha</taxon>
        <taxon>Tephritoidea</taxon>
        <taxon>Tephritidae</taxon>
        <taxon>Ceratitis</taxon>
        <taxon>Ceratitis</taxon>
    </lineage>
</organism>
<protein>
    <submittedName>
        <fullName evidence="2">(Mediterranean fruit fly) hypothetical protein</fullName>
    </submittedName>
</protein>
<dbReference type="OrthoDB" id="7882602at2759"/>
<dbReference type="AlphaFoldDB" id="A0A811VG53"/>
<feature type="signal peptide" evidence="1">
    <location>
        <begin position="1"/>
        <end position="26"/>
    </location>
</feature>
<sequence length="103" mass="12076">MNYSRHTTAIWFTLILILWRILNGSAQSFYDLDSLDNYNNILDRQLPSGYYYISDGRITPVSNGNRRKDYAADAESYVYFTPIVRVKHHHAQKKKLFVPNLFG</sequence>
<feature type="chain" id="PRO_5032368000" evidence="1">
    <location>
        <begin position="27"/>
        <end position="103"/>
    </location>
</feature>
<keyword evidence="3" id="KW-1185">Reference proteome</keyword>
<reference evidence="2" key="1">
    <citation type="submission" date="2020-11" db="EMBL/GenBank/DDBJ databases">
        <authorList>
            <person name="Whitehead M."/>
        </authorList>
    </citation>
    <scope>NUCLEOTIDE SEQUENCE</scope>
    <source>
        <strain evidence="2">EGII</strain>
    </source>
</reference>
<keyword evidence="1" id="KW-0732">Signal</keyword>
<dbReference type="Proteomes" id="UP000606786">
    <property type="component" value="Unassembled WGS sequence"/>
</dbReference>
<gene>
    <name evidence="2" type="ORF">CCAP1982_LOCUS21204</name>
</gene>
<dbReference type="KEGG" id="ccat:101457119"/>
<evidence type="ECO:0000313" key="3">
    <source>
        <dbReference type="Proteomes" id="UP000606786"/>
    </source>
</evidence>
<dbReference type="EMBL" id="CAJHJT010000056">
    <property type="protein sequence ID" value="CAD7013132.1"/>
    <property type="molecule type" value="Genomic_DNA"/>
</dbReference>
<name>A0A811VG53_CERCA</name>
<evidence type="ECO:0000313" key="2">
    <source>
        <dbReference type="EMBL" id="CAD7013132.1"/>
    </source>
</evidence>
<evidence type="ECO:0000256" key="1">
    <source>
        <dbReference type="SAM" id="SignalP"/>
    </source>
</evidence>
<proteinExistence type="predicted"/>
<accession>A0A811VG53</accession>
<comment type="caution">
    <text evidence="2">The sequence shown here is derived from an EMBL/GenBank/DDBJ whole genome shotgun (WGS) entry which is preliminary data.</text>
</comment>